<gene>
    <name evidence="1" type="ORF">K7X08_032561</name>
</gene>
<protein>
    <submittedName>
        <fullName evidence="1">Uncharacterized protein</fullName>
    </submittedName>
</protein>
<comment type="caution">
    <text evidence="1">The sequence shown here is derived from an EMBL/GenBank/DDBJ whole genome shotgun (WGS) entry which is preliminary data.</text>
</comment>
<evidence type="ECO:0000313" key="2">
    <source>
        <dbReference type="Proteomes" id="UP001152561"/>
    </source>
</evidence>
<reference evidence="2" key="1">
    <citation type="journal article" date="2023" name="Proc. Natl. Acad. Sci. U.S.A.">
        <title>Genomic and structural basis for evolution of tropane alkaloid biosynthesis.</title>
        <authorList>
            <person name="Wanga Y.-J."/>
            <person name="Taina T."/>
            <person name="Yua J.-Y."/>
            <person name="Lia J."/>
            <person name="Xua B."/>
            <person name="Chenc J."/>
            <person name="D'Auriad J.C."/>
            <person name="Huanga J.-P."/>
            <person name="Huanga S.-X."/>
        </authorList>
    </citation>
    <scope>NUCLEOTIDE SEQUENCE [LARGE SCALE GENOMIC DNA]</scope>
    <source>
        <strain evidence="2">cv. KIB-2019</strain>
    </source>
</reference>
<keyword evidence="2" id="KW-1185">Reference proteome</keyword>
<dbReference type="Proteomes" id="UP001152561">
    <property type="component" value="Unassembled WGS sequence"/>
</dbReference>
<accession>A0A9Q1MVQ5</accession>
<name>A0A9Q1MVQ5_9SOLA</name>
<sequence length="101" mass="11458">MFLAISWSWVVQEAAVIELCQVSLLQPVVDRITVTFVYLNDVDVDVYEGGDLYKVCSISIWTTLKLIYLINKIIDANFVKLSPIIIERSKPGDTYCSRNLA</sequence>
<dbReference type="AlphaFoldDB" id="A0A9Q1MVQ5"/>
<organism evidence="1 2">
    <name type="scientific">Anisodus acutangulus</name>
    <dbReference type="NCBI Taxonomy" id="402998"/>
    <lineage>
        <taxon>Eukaryota</taxon>
        <taxon>Viridiplantae</taxon>
        <taxon>Streptophyta</taxon>
        <taxon>Embryophyta</taxon>
        <taxon>Tracheophyta</taxon>
        <taxon>Spermatophyta</taxon>
        <taxon>Magnoliopsida</taxon>
        <taxon>eudicotyledons</taxon>
        <taxon>Gunneridae</taxon>
        <taxon>Pentapetalae</taxon>
        <taxon>asterids</taxon>
        <taxon>lamiids</taxon>
        <taxon>Solanales</taxon>
        <taxon>Solanaceae</taxon>
        <taxon>Solanoideae</taxon>
        <taxon>Hyoscyameae</taxon>
        <taxon>Anisodus</taxon>
    </lineage>
</organism>
<dbReference type="EMBL" id="JAJAGQ010000003">
    <property type="protein sequence ID" value="KAJ8568864.1"/>
    <property type="molecule type" value="Genomic_DNA"/>
</dbReference>
<proteinExistence type="predicted"/>
<evidence type="ECO:0000313" key="1">
    <source>
        <dbReference type="EMBL" id="KAJ8568864.1"/>
    </source>
</evidence>